<organism evidence="5 6">
    <name type="scientific">Nocardia terpenica</name>
    <dbReference type="NCBI Taxonomy" id="455432"/>
    <lineage>
        <taxon>Bacteria</taxon>
        <taxon>Bacillati</taxon>
        <taxon>Actinomycetota</taxon>
        <taxon>Actinomycetes</taxon>
        <taxon>Mycobacteriales</taxon>
        <taxon>Nocardiaceae</taxon>
        <taxon>Nocardia</taxon>
    </lineage>
</organism>
<evidence type="ECO:0000256" key="2">
    <source>
        <dbReference type="ARBA" id="ARBA00022737"/>
    </source>
</evidence>
<dbReference type="Gene3D" id="2.130.10.10">
    <property type="entry name" value="YVTN repeat-like/Quinoprotein amine dehydrogenase"/>
    <property type="match status" value="2"/>
</dbReference>
<dbReference type="PROSITE" id="PS00678">
    <property type="entry name" value="WD_REPEATS_1"/>
    <property type="match status" value="3"/>
</dbReference>
<protein>
    <submittedName>
        <fullName evidence="5">Uncharacterized protein</fullName>
    </submittedName>
</protein>
<gene>
    <name evidence="5" type="ORF">F6W96_12190</name>
</gene>
<feature type="compositionally biased region" description="Basic residues" evidence="4">
    <location>
        <begin position="936"/>
        <end position="955"/>
    </location>
</feature>
<name>A0A6G9Z154_9NOCA</name>
<dbReference type="SUPFAM" id="SSF50998">
    <property type="entry name" value="Quinoprotein alcohol dehydrogenase-like"/>
    <property type="match status" value="1"/>
</dbReference>
<evidence type="ECO:0000313" key="6">
    <source>
        <dbReference type="Proteomes" id="UP000500953"/>
    </source>
</evidence>
<dbReference type="SMART" id="SM00320">
    <property type="entry name" value="WD40"/>
    <property type="match status" value="5"/>
</dbReference>
<reference evidence="5 6" key="1">
    <citation type="journal article" date="2019" name="ACS Chem. Biol.">
        <title>Identification and Mobilization of a Cryptic Antibiotic Biosynthesis Gene Locus from a Human-Pathogenic Nocardia Isolate.</title>
        <authorList>
            <person name="Herisse M."/>
            <person name="Ishida K."/>
            <person name="Porter J.L."/>
            <person name="Howden B."/>
            <person name="Hertweck C."/>
            <person name="Stinear T.P."/>
            <person name="Pidot S.J."/>
        </authorList>
    </citation>
    <scope>NUCLEOTIDE SEQUENCE [LARGE SCALE GENOMIC DNA]</scope>
    <source>
        <strain evidence="5 6">AUSMDU00012715</strain>
    </source>
</reference>
<dbReference type="RefSeq" id="WP_167486259.1">
    <property type="nucleotide sequence ID" value="NZ_CP046173.1"/>
</dbReference>
<dbReference type="Pfam" id="PF00400">
    <property type="entry name" value="WD40"/>
    <property type="match status" value="2"/>
</dbReference>
<dbReference type="InterPro" id="IPR050505">
    <property type="entry name" value="WDR55/POC1"/>
</dbReference>
<dbReference type="SUPFAM" id="SSF50978">
    <property type="entry name" value="WD40 repeat-like"/>
    <property type="match status" value="1"/>
</dbReference>
<dbReference type="PANTHER" id="PTHR44019:SF8">
    <property type="entry name" value="POC1 CENTRIOLAR PROTEIN HOMOLOG"/>
    <property type="match status" value="1"/>
</dbReference>
<accession>A0A6G9Z154</accession>
<dbReference type="PROSITE" id="PS50082">
    <property type="entry name" value="WD_REPEATS_2"/>
    <property type="match status" value="2"/>
</dbReference>
<evidence type="ECO:0000256" key="1">
    <source>
        <dbReference type="ARBA" id="ARBA00022574"/>
    </source>
</evidence>
<dbReference type="EMBL" id="CP046173">
    <property type="protein sequence ID" value="QIS18946.1"/>
    <property type="molecule type" value="Genomic_DNA"/>
</dbReference>
<feature type="compositionally biased region" description="Basic and acidic residues" evidence="4">
    <location>
        <begin position="1053"/>
        <end position="1075"/>
    </location>
</feature>
<dbReference type="Gene3D" id="2.40.10.480">
    <property type="match status" value="1"/>
</dbReference>
<sequence length="1093" mass="117028">MIASVWADESTLLAAVKPHLLAPRSPAGDEMRLGEAQIHRMLIVLDRITRTRDHWRGTLRTIQFLRDAGRLLPIWPERQRREYLRLGAHKARVPDAEVVRIGNEFAYDDAPLAWSSRWAWWNAQRAARVFAVPGELHVAVVQVGGGPCLLAVNSSYAACYELATGQLRKWLFGLDSRETRFTAACSGVFGARLHIAVGLNNRSVWVWRCDADGNGEWLGGYGQPLGEQHGLGVKAVALTEAAGALRVIGADWLGSTVVVDPYLDRRLAVFDAAARTGSNDIAVLHRQGRPLFVTADGDGRIRTYDLLRLEPTETHEYGYSEACAIAHVPWSDLRTGSGSASSAAVVITGHFDGRVCLYDLDTRTVLAEMVGHSQEVTAVCVDRVDNLPIAITTGADRTVITWDLRTGEQLGSAYTGHADPVAALTTGRLGTDLVAITAGKDFTTRVWDMTNVDLPEAALAGHTQEITAVAIVRGNSAHLAVTASQDKTVRVWDLDAGGCAGAEGMPDLYRTRRNTGAVAAAIHRDGLVVVAGDVDGSLVTLSPGGAPDQRPIWLEHAISAMDCRVFDDRVLAVGADNSGMVVGWDPLRGIPLGPKLTGDHGAIHRVRLAVWRRRPVAIVATHDRCRTVDLTEGRFDERAYGGEFRHEHVLGLGWLDREPCVIVANPVPDERSCIVHVLELTSREQVWPDCHFPAMLRRADIVDSGAGPALLAIGLDGQIWFRSPDSAPHAAAPVGAAPMSGLSTSIVAATVYRDSAALLLGGVKGELELIDAKTGAPLIDTESPNPVATTMATHRGVPVVLVASESGKLVCRDLHTGARVGPAIPLRIKVSALHTIAEADGTELVVGRDLLGIQVWASDTMTPLPAWNTSEERPSMVVLRPGGEAIVVAARSDRLGTEYLAHRRPFGPVITALHAERPPPRNGFGRSALPGTSGGLHRRNARGHRARVGSHHGQAHRPGPGGTRRHPSDRRHRRGRPGALCHQRQRADRGVVGGGAAAASSAAVGTGCSAALARGRRGRLDHRRLHASGAGAGDGVRQRIAFAAFRSGGPEVRLPRRPDPRPHHGGSWRDRGHDRAGCRGIGSVCSAIVPMAG</sequence>
<keyword evidence="1 3" id="KW-0853">WD repeat</keyword>
<dbReference type="InterPro" id="IPR036322">
    <property type="entry name" value="WD40_repeat_dom_sf"/>
</dbReference>
<dbReference type="SUPFAM" id="SSF101898">
    <property type="entry name" value="NHL repeat"/>
    <property type="match status" value="1"/>
</dbReference>
<proteinExistence type="predicted"/>
<dbReference type="InterPro" id="IPR011047">
    <property type="entry name" value="Quinoprotein_ADH-like_sf"/>
</dbReference>
<dbReference type="AlphaFoldDB" id="A0A6G9Z154"/>
<dbReference type="PANTHER" id="PTHR44019">
    <property type="entry name" value="WD REPEAT-CONTAINING PROTEIN 55"/>
    <property type="match status" value="1"/>
</dbReference>
<feature type="repeat" description="WD" evidence="3">
    <location>
        <begin position="459"/>
        <end position="502"/>
    </location>
</feature>
<keyword evidence="2" id="KW-0677">Repeat</keyword>
<dbReference type="Proteomes" id="UP000500953">
    <property type="component" value="Chromosome"/>
</dbReference>
<feature type="compositionally biased region" description="Basic residues" evidence="4">
    <location>
        <begin position="963"/>
        <end position="976"/>
    </location>
</feature>
<feature type="region of interest" description="Disordered" evidence="4">
    <location>
        <begin position="1048"/>
        <end position="1075"/>
    </location>
</feature>
<evidence type="ECO:0000313" key="5">
    <source>
        <dbReference type="EMBL" id="QIS18946.1"/>
    </source>
</evidence>
<dbReference type="PROSITE" id="PS50294">
    <property type="entry name" value="WD_REPEATS_REGION"/>
    <property type="match status" value="1"/>
</dbReference>
<dbReference type="InterPro" id="IPR001680">
    <property type="entry name" value="WD40_rpt"/>
</dbReference>
<evidence type="ECO:0000256" key="3">
    <source>
        <dbReference type="PROSITE-ProRule" id="PRU00221"/>
    </source>
</evidence>
<dbReference type="InterPro" id="IPR015943">
    <property type="entry name" value="WD40/YVTN_repeat-like_dom_sf"/>
</dbReference>
<feature type="region of interest" description="Disordered" evidence="4">
    <location>
        <begin position="915"/>
        <end position="993"/>
    </location>
</feature>
<feature type="repeat" description="WD" evidence="3">
    <location>
        <begin position="369"/>
        <end position="412"/>
    </location>
</feature>
<dbReference type="InterPro" id="IPR019775">
    <property type="entry name" value="WD40_repeat_CS"/>
</dbReference>
<evidence type="ECO:0000256" key="4">
    <source>
        <dbReference type="SAM" id="MobiDB-lite"/>
    </source>
</evidence>